<evidence type="ECO:0000313" key="1">
    <source>
        <dbReference type="EMBL" id="RAL20091.1"/>
    </source>
</evidence>
<accession>A0A328C2S1</accession>
<evidence type="ECO:0000313" key="2">
    <source>
        <dbReference type="Proteomes" id="UP000249169"/>
    </source>
</evidence>
<reference evidence="1 2" key="1">
    <citation type="submission" date="2018-05" db="EMBL/GenBank/DDBJ databases">
        <title>Lujinxingia marina gen. nov. sp. nov., a new facultative anaerobic member of the class Deltaproteobacteria, and proposal of Lujinxingaceae fam. nov.</title>
        <authorList>
            <person name="Li C.-M."/>
        </authorList>
    </citation>
    <scope>NUCLEOTIDE SEQUENCE [LARGE SCALE GENOMIC DNA]</scope>
    <source>
        <strain evidence="1 2">B210</strain>
    </source>
</reference>
<dbReference type="Proteomes" id="UP000249169">
    <property type="component" value="Unassembled WGS sequence"/>
</dbReference>
<gene>
    <name evidence="1" type="ORF">DL240_18860</name>
</gene>
<comment type="caution">
    <text evidence="1">The sequence shown here is derived from an EMBL/GenBank/DDBJ whole genome shotgun (WGS) entry which is preliminary data.</text>
</comment>
<proteinExistence type="predicted"/>
<evidence type="ECO:0008006" key="3">
    <source>
        <dbReference type="Google" id="ProtNLM"/>
    </source>
</evidence>
<dbReference type="RefSeq" id="WP_111731449.1">
    <property type="nucleotide sequence ID" value="NZ_QHKO01000015.1"/>
</dbReference>
<dbReference type="EMBL" id="QHKO01000015">
    <property type="protein sequence ID" value="RAL20091.1"/>
    <property type="molecule type" value="Genomic_DNA"/>
</dbReference>
<name>A0A328C2S1_9DELT</name>
<dbReference type="AlphaFoldDB" id="A0A328C2S1"/>
<organism evidence="1 2">
    <name type="scientific">Lujinxingia litoralis</name>
    <dbReference type="NCBI Taxonomy" id="2211119"/>
    <lineage>
        <taxon>Bacteria</taxon>
        <taxon>Deltaproteobacteria</taxon>
        <taxon>Bradymonadales</taxon>
        <taxon>Lujinxingiaceae</taxon>
        <taxon>Lujinxingia</taxon>
    </lineage>
</organism>
<protein>
    <recommendedName>
        <fullName evidence="3">Transposase</fullName>
    </recommendedName>
</protein>
<keyword evidence="2" id="KW-1185">Reference proteome</keyword>
<dbReference type="OrthoDB" id="5524252at2"/>
<sequence>MSSSGALHTRAAFFDRFTRQLTEPLSLPLNEVLRQLREKLPRVFGERMRGFQRILTIDATVLRLHQLRRDAFPVCRTNHSPTSAKLHMVMNVVDGSPNHIQLTDERTGDVVFWRRIGSWVKGSLLSFELGYYPFHFFHRITR</sequence>